<comment type="caution">
    <text evidence="1">The sequence shown here is derived from an EMBL/GenBank/DDBJ whole genome shotgun (WGS) entry which is preliminary data.</text>
</comment>
<evidence type="ECO:0000313" key="2">
    <source>
        <dbReference type="Proteomes" id="UP000036958"/>
    </source>
</evidence>
<organism evidence="1 2">
    <name type="scientific">Sunxiuqinia dokdonensis</name>
    <dbReference type="NCBI Taxonomy" id="1409788"/>
    <lineage>
        <taxon>Bacteria</taxon>
        <taxon>Pseudomonadati</taxon>
        <taxon>Bacteroidota</taxon>
        <taxon>Bacteroidia</taxon>
        <taxon>Marinilabiliales</taxon>
        <taxon>Prolixibacteraceae</taxon>
        <taxon>Sunxiuqinia</taxon>
    </lineage>
</organism>
<keyword evidence="2" id="KW-1185">Reference proteome</keyword>
<accession>A0A0L8V466</accession>
<dbReference type="AlphaFoldDB" id="A0A0L8V466"/>
<protein>
    <submittedName>
        <fullName evidence="1">Uncharacterized protein</fullName>
    </submittedName>
</protein>
<sequence length="49" mass="5639">MYRHTIQFVLLKSKRFKANLKTAQNKTEPTAIMFISIGTERVVLLSISN</sequence>
<dbReference type="EMBL" id="LGIA01000195">
    <property type="protein sequence ID" value="KOH43211.1"/>
    <property type="molecule type" value="Genomic_DNA"/>
</dbReference>
<name>A0A0L8V466_9BACT</name>
<proteinExistence type="predicted"/>
<dbReference type="STRING" id="1409788.NC99_39420"/>
<reference evidence="2" key="1">
    <citation type="submission" date="2015-07" db="EMBL/GenBank/DDBJ databases">
        <title>Genome sequencing of Sunxiuqinia dokdonensis strain SK.</title>
        <authorList>
            <person name="Ahn S."/>
            <person name="Kim B.-C."/>
        </authorList>
    </citation>
    <scope>NUCLEOTIDE SEQUENCE [LARGE SCALE GENOMIC DNA]</scope>
    <source>
        <strain evidence="2">SK</strain>
    </source>
</reference>
<evidence type="ECO:0000313" key="1">
    <source>
        <dbReference type="EMBL" id="KOH43211.1"/>
    </source>
</evidence>
<dbReference type="Proteomes" id="UP000036958">
    <property type="component" value="Unassembled WGS sequence"/>
</dbReference>
<gene>
    <name evidence="1" type="ORF">NC99_39420</name>
</gene>